<keyword evidence="2" id="KW-1185">Reference proteome</keyword>
<gene>
    <name evidence="1" type="ORF">ACCQ42_07590</name>
</gene>
<protein>
    <submittedName>
        <fullName evidence="1">DUF3793 family protein</fullName>
    </submittedName>
</protein>
<dbReference type="InterPro" id="IPR024523">
    <property type="entry name" value="DUF3793"/>
</dbReference>
<reference evidence="1 2" key="1">
    <citation type="journal article" date="2025" name="Anaerobe">
        <title>Description of Anaerococcus kampingiae sp. nov., Anaerococcus groningensis sp. nov., Anaerococcus martiniensis sp. nov., and Anaerococcus cruorum sp. nov., isolated from human clinical specimens.</title>
        <authorList>
            <person name="Boiten K.E."/>
            <person name="Meijer J."/>
            <person name="van Wezel E.M."/>
            <person name="Veloo A.C.M."/>
        </authorList>
    </citation>
    <scope>NUCLEOTIDE SEQUENCE [LARGE SCALE GENOMIC DNA]</scope>
    <source>
        <strain evidence="1 2">ENR0874</strain>
    </source>
</reference>
<comment type="caution">
    <text evidence="1">The sequence shown here is derived from an EMBL/GenBank/DDBJ whole genome shotgun (WGS) entry which is preliminary data.</text>
</comment>
<sequence>MGESYLLSHCTQVLANIKPANLFRIAGKSREYIIDLLKEWNKRFNKFDIYFRQVAKNDKGSLIFVYRKDKLQAYLAEDQIKIFLKSLDYEVESLDKCLSCVIKKLSLGYFPHEIGCFLGYPYEDVEGFIANKGQNYLCCGYWKVYSQKEEKEKLFALYDKTRKAYMDTYIKGQDIDKLVIV</sequence>
<dbReference type="EMBL" id="JBGMEF010000029">
    <property type="protein sequence ID" value="MFO3667631.1"/>
    <property type="molecule type" value="Genomic_DNA"/>
</dbReference>
<organism evidence="1 2">
    <name type="scientific">Anaerococcus kampingae</name>
    <dbReference type="NCBI Taxonomy" id="3115614"/>
    <lineage>
        <taxon>Bacteria</taxon>
        <taxon>Bacillati</taxon>
        <taxon>Bacillota</taxon>
        <taxon>Tissierellia</taxon>
        <taxon>Tissierellales</taxon>
        <taxon>Peptoniphilaceae</taxon>
        <taxon>Anaerococcus</taxon>
    </lineage>
</organism>
<accession>A0ABW9ME82</accession>
<dbReference type="Proteomes" id="UP001637994">
    <property type="component" value="Unassembled WGS sequence"/>
</dbReference>
<dbReference type="RefSeq" id="WP_106460916.1">
    <property type="nucleotide sequence ID" value="NZ_JBGMEF010000029.1"/>
</dbReference>
<name>A0ABW9ME82_9FIRM</name>
<evidence type="ECO:0000313" key="1">
    <source>
        <dbReference type="EMBL" id="MFO3667631.1"/>
    </source>
</evidence>
<evidence type="ECO:0000313" key="2">
    <source>
        <dbReference type="Proteomes" id="UP001637994"/>
    </source>
</evidence>
<proteinExistence type="predicted"/>
<dbReference type="Pfam" id="PF12672">
    <property type="entry name" value="DUF3793"/>
    <property type="match status" value="1"/>
</dbReference>